<evidence type="ECO:0000259" key="10">
    <source>
        <dbReference type="PROSITE" id="PS50109"/>
    </source>
</evidence>
<evidence type="ECO:0000313" key="11">
    <source>
        <dbReference type="EMBL" id="TQL69990.1"/>
    </source>
</evidence>
<dbReference type="GO" id="GO:0005524">
    <property type="term" value="F:ATP binding"/>
    <property type="evidence" value="ECO:0007669"/>
    <property type="project" value="UniProtKB-KW"/>
</dbReference>
<dbReference type="InterPro" id="IPR036890">
    <property type="entry name" value="HATPase_C_sf"/>
</dbReference>
<keyword evidence="4" id="KW-0547">Nucleotide-binding</keyword>
<keyword evidence="7" id="KW-0902">Two-component regulatory system</keyword>
<evidence type="ECO:0000256" key="7">
    <source>
        <dbReference type="ARBA" id="ARBA00023012"/>
    </source>
</evidence>
<dbReference type="GO" id="GO:0000156">
    <property type="term" value="F:phosphorelay response regulator activity"/>
    <property type="evidence" value="ECO:0007669"/>
    <property type="project" value="TreeGrafter"/>
</dbReference>
<evidence type="ECO:0000256" key="1">
    <source>
        <dbReference type="ARBA" id="ARBA00000085"/>
    </source>
</evidence>
<evidence type="ECO:0000256" key="2">
    <source>
        <dbReference type="ARBA" id="ARBA00012438"/>
    </source>
</evidence>
<dbReference type="GO" id="GO:0030295">
    <property type="term" value="F:protein kinase activator activity"/>
    <property type="evidence" value="ECO:0007669"/>
    <property type="project" value="TreeGrafter"/>
</dbReference>
<dbReference type="AlphaFoldDB" id="A0A543ABU6"/>
<dbReference type="EMBL" id="VFOV01000001">
    <property type="protein sequence ID" value="TQL69990.1"/>
    <property type="molecule type" value="Genomic_DNA"/>
</dbReference>
<sequence length="277" mass="29292">MKTGIKRVGVTPRSGARDKGPLEMSSGSGPATEEKVTPGRAVSMSRVGADERARLHEVASALAGIRAATTLLNTPGDMGDERRAAMAAMVQGELERLERMVQERQDSTAPSSPERPADETEVIDLDAVVGTLVLAHAAKGTEVDWRPSRMLALGDADQMTEALNVLLDNAASHGGGSARIEIGAPDPRQTSVEISVTDNGPGIAPELRRRVFAWGVKGPRSAGQGIGLHLARDLMERQGGYLELVEAEDRTTFVLGIPMLGRADERDTSGRRSGVAA</sequence>
<dbReference type="InterPro" id="IPR003594">
    <property type="entry name" value="HATPase_dom"/>
</dbReference>
<organism evidence="11 12">
    <name type="scientific">Nocardioides albertanoniae</name>
    <dbReference type="NCBI Taxonomy" id="1175486"/>
    <lineage>
        <taxon>Bacteria</taxon>
        <taxon>Bacillati</taxon>
        <taxon>Actinomycetota</taxon>
        <taxon>Actinomycetes</taxon>
        <taxon>Propionibacteriales</taxon>
        <taxon>Nocardioidaceae</taxon>
        <taxon>Nocardioides</taxon>
    </lineage>
</organism>
<evidence type="ECO:0000256" key="3">
    <source>
        <dbReference type="ARBA" id="ARBA00022679"/>
    </source>
</evidence>
<name>A0A543ABU6_9ACTN</name>
<evidence type="ECO:0000313" key="12">
    <source>
        <dbReference type="Proteomes" id="UP000320209"/>
    </source>
</evidence>
<dbReference type="Gene3D" id="3.30.565.10">
    <property type="entry name" value="Histidine kinase-like ATPase, C-terminal domain"/>
    <property type="match status" value="1"/>
</dbReference>
<dbReference type="GO" id="GO:0004673">
    <property type="term" value="F:protein histidine kinase activity"/>
    <property type="evidence" value="ECO:0007669"/>
    <property type="project" value="UniProtKB-EC"/>
</dbReference>
<evidence type="ECO:0000256" key="6">
    <source>
        <dbReference type="ARBA" id="ARBA00022840"/>
    </source>
</evidence>
<keyword evidence="5 11" id="KW-0418">Kinase</keyword>
<comment type="catalytic activity">
    <reaction evidence="1">
        <text>ATP + protein L-histidine = ADP + protein N-phospho-L-histidine.</text>
        <dbReference type="EC" id="2.7.13.3"/>
    </reaction>
</comment>
<dbReference type="PANTHER" id="PTHR42878:SF7">
    <property type="entry name" value="SENSOR HISTIDINE KINASE GLRK"/>
    <property type="match status" value="1"/>
</dbReference>
<keyword evidence="6" id="KW-0067">ATP-binding</keyword>
<evidence type="ECO:0000256" key="9">
    <source>
        <dbReference type="SAM" id="MobiDB-lite"/>
    </source>
</evidence>
<dbReference type="InterPro" id="IPR005467">
    <property type="entry name" value="His_kinase_dom"/>
</dbReference>
<protein>
    <recommendedName>
        <fullName evidence="8">Sensor-like histidine kinase SenX3</fullName>
        <ecNumber evidence="2">2.7.13.3</ecNumber>
    </recommendedName>
</protein>
<dbReference type="PANTHER" id="PTHR42878">
    <property type="entry name" value="TWO-COMPONENT HISTIDINE KINASE"/>
    <property type="match status" value="1"/>
</dbReference>
<dbReference type="PROSITE" id="PS50109">
    <property type="entry name" value="HIS_KIN"/>
    <property type="match status" value="1"/>
</dbReference>
<gene>
    <name evidence="11" type="ORF">FB381_3913</name>
</gene>
<reference evidence="11 12" key="1">
    <citation type="submission" date="2019-06" db="EMBL/GenBank/DDBJ databases">
        <title>Sequencing the genomes of 1000 actinobacteria strains.</title>
        <authorList>
            <person name="Klenk H.-P."/>
        </authorList>
    </citation>
    <scope>NUCLEOTIDE SEQUENCE [LARGE SCALE GENOMIC DNA]</scope>
    <source>
        <strain evidence="11 12">DSM 25218</strain>
    </source>
</reference>
<keyword evidence="12" id="KW-1185">Reference proteome</keyword>
<accession>A0A543ABU6</accession>
<dbReference type="SMART" id="SM00387">
    <property type="entry name" value="HATPase_c"/>
    <property type="match status" value="1"/>
</dbReference>
<dbReference type="EC" id="2.7.13.3" evidence="2"/>
<dbReference type="Proteomes" id="UP000320209">
    <property type="component" value="Unassembled WGS sequence"/>
</dbReference>
<feature type="domain" description="Histidine kinase" evidence="10">
    <location>
        <begin position="53"/>
        <end position="261"/>
    </location>
</feature>
<evidence type="ECO:0000256" key="8">
    <source>
        <dbReference type="ARBA" id="ARBA00039401"/>
    </source>
</evidence>
<keyword evidence="3" id="KW-0808">Transferase</keyword>
<dbReference type="InterPro" id="IPR050351">
    <property type="entry name" value="BphY/WalK/GraS-like"/>
</dbReference>
<dbReference type="SUPFAM" id="SSF55874">
    <property type="entry name" value="ATPase domain of HSP90 chaperone/DNA topoisomerase II/histidine kinase"/>
    <property type="match status" value="1"/>
</dbReference>
<evidence type="ECO:0000256" key="5">
    <source>
        <dbReference type="ARBA" id="ARBA00022777"/>
    </source>
</evidence>
<proteinExistence type="predicted"/>
<feature type="region of interest" description="Disordered" evidence="9">
    <location>
        <begin position="1"/>
        <end position="41"/>
    </location>
</feature>
<dbReference type="GO" id="GO:0007234">
    <property type="term" value="P:osmosensory signaling via phosphorelay pathway"/>
    <property type="evidence" value="ECO:0007669"/>
    <property type="project" value="TreeGrafter"/>
</dbReference>
<evidence type="ECO:0000256" key="4">
    <source>
        <dbReference type="ARBA" id="ARBA00022741"/>
    </source>
</evidence>
<dbReference type="Pfam" id="PF02518">
    <property type="entry name" value="HATPase_c"/>
    <property type="match status" value="1"/>
</dbReference>
<comment type="caution">
    <text evidence="11">The sequence shown here is derived from an EMBL/GenBank/DDBJ whole genome shotgun (WGS) entry which is preliminary data.</text>
</comment>
<feature type="region of interest" description="Disordered" evidence="9">
    <location>
        <begin position="101"/>
        <end position="120"/>
    </location>
</feature>